<reference evidence="6" key="3">
    <citation type="submission" date="2025-09" db="UniProtKB">
        <authorList>
            <consortium name="Ensembl"/>
        </authorList>
    </citation>
    <scope>IDENTIFICATION</scope>
</reference>
<dbReference type="GO" id="GO:0005509">
    <property type="term" value="F:calcium ion binding"/>
    <property type="evidence" value="ECO:0007669"/>
    <property type="project" value="InterPro"/>
</dbReference>
<dbReference type="AlphaFoldDB" id="A0A8C5UX18"/>
<dbReference type="InterPro" id="IPR011992">
    <property type="entry name" value="EF-hand-dom_pair"/>
</dbReference>
<dbReference type="PROSITE" id="PS50222">
    <property type="entry name" value="EF_HAND_2"/>
    <property type="match status" value="1"/>
</dbReference>
<evidence type="ECO:0000259" key="5">
    <source>
        <dbReference type="PROSITE" id="PS50222"/>
    </source>
</evidence>
<feature type="domain" description="EF-hand" evidence="5">
    <location>
        <begin position="115"/>
        <end position="140"/>
    </location>
</feature>
<keyword evidence="1" id="KW-0479">Metal-binding</keyword>
<proteinExistence type="predicted"/>
<dbReference type="PANTHER" id="PTHR22656">
    <property type="entry name" value="EF-HAND CALCIUM-BINDING DOMAIN-CONTAINING PROTEIN 13"/>
    <property type="match status" value="1"/>
</dbReference>
<keyword evidence="7" id="KW-1185">Reference proteome</keyword>
<organism evidence="6 7">
    <name type="scientific">Microcebus murinus</name>
    <name type="common">Gray mouse lemur</name>
    <name type="synonym">Lemur murinus</name>
    <dbReference type="NCBI Taxonomy" id="30608"/>
    <lineage>
        <taxon>Eukaryota</taxon>
        <taxon>Metazoa</taxon>
        <taxon>Chordata</taxon>
        <taxon>Craniata</taxon>
        <taxon>Vertebrata</taxon>
        <taxon>Euteleostomi</taxon>
        <taxon>Mammalia</taxon>
        <taxon>Eutheria</taxon>
        <taxon>Euarchontoglires</taxon>
        <taxon>Primates</taxon>
        <taxon>Strepsirrhini</taxon>
        <taxon>Lemuriformes</taxon>
        <taxon>Cheirogaleidae</taxon>
        <taxon>Microcebus</taxon>
    </lineage>
</organism>
<reference evidence="6" key="2">
    <citation type="submission" date="2025-08" db="UniProtKB">
        <authorList>
            <consortium name="Ensembl"/>
        </authorList>
    </citation>
    <scope>IDENTIFICATION</scope>
</reference>
<dbReference type="PROSITE" id="PS00018">
    <property type="entry name" value="EF_HAND_1"/>
    <property type="match status" value="1"/>
</dbReference>
<gene>
    <name evidence="6" type="primary">EFCAB3</name>
</gene>
<keyword evidence="2" id="KW-0677">Repeat</keyword>
<dbReference type="CDD" id="cd00051">
    <property type="entry name" value="EFh"/>
    <property type="match status" value="1"/>
</dbReference>
<name>A0A8C5UX18_MICMU</name>
<keyword evidence="3" id="KW-0106">Calcium</keyword>
<evidence type="ECO:0000256" key="1">
    <source>
        <dbReference type="ARBA" id="ARBA00022723"/>
    </source>
</evidence>
<evidence type="ECO:0000256" key="2">
    <source>
        <dbReference type="ARBA" id="ARBA00022737"/>
    </source>
</evidence>
<evidence type="ECO:0000313" key="6">
    <source>
        <dbReference type="Ensembl" id="ENSMICP00000006461.3"/>
    </source>
</evidence>
<dbReference type="PANTHER" id="PTHR22656:SF1">
    <property type="entry name" value="EF-HAND CALCIUM-BINDING DOMAIN-CONTAINING PROTEIN 13"/>
    <property type="match status" value="1"/>
</dbReference>
<dbReference type="SUPFAM" id="SSF47473">
    <property type="entry name" value="EF-hand"/>
    <property type="match status" value="1"/>
</dbReference>
<feature type="compositionally biased region" description="Polar residues" evidence="4">
    <location>
        <begin position="428"/>
        <end position="439"/>
    </location>
</feature>
<dbReference type="Ensembl" id="ENSMICT00000007094.3">
    <property type="protein sequence ID" value="ENSMICP00000006461.3"/>
    <property type="gene ID" value="ENSMICG00000007098.3"/>
</dbReference>
<dbReference type="Proteomes" id="UP000694394">
    <property type="component" value="Chromosome 16"/>
</dbReference>
<dbReference type="Pfam" id="PF13833">
    <property type="entry name" value="EF-hand_8"/>
    <property type="match status" value="1"/>
</dbReference>
<reference evidence="6" key="1">
    <citation type="submission" date="2016-12" db="EMBL/GenBank/DDBJ databases">
        <title>Mouse lemur reference genome and diversity panel.</title>
        <authorList>
            <person name="Harris R."/>
            <person name="Larsen P."/>
            <person name="Liu Y."/>
            <person name="Hughes D.S."/>
            <person name="Murali S."/>
            <person name="Raveendran M."/>
            <person name="Korchina V."/>
            <person name="Wang M."/>
            <person name="Jhangiani S."/>
            <person name="Bandaranaike D."/>
            <person name="Bellair M."/>
            <person name="Blankenburg K."/>
            <person name="Chao H."/>
            <person name="Dahdouli M."/>
            <person name="Dinh H."/>
            <person name="Doddapaneni H."/>
            <person name="English A."/>
            <person name="Firestine M."/>
            <person name="Gnanaolivu R."/>
            <person name="Gross S."/>
            <person name="Hernandez B."/>
            <person name="Javaid M."/>
            <person name="Jayaseelan J."/>
            <person name="Jones J."/>
            <person name="Khan Z."/>
            <person name="Kovar C."/>
            <person name="Kurapati P."/>
            <person name="Le B."/>
            <person name="Lee S."/>
            <person name="Li M."/>
            <person name="Mathew T."/>
            <person name="Narasimhan A."/>
            <person name="Ngo D."/>
            <person name="Nguyen L."/>
            <person name="Okwuonu G."/>
            <person name="Ongeri F."/>
            <person name="Osuji N."/>
            <person name="Pu L.-L."/>
            <person name="Puazo M."/>
            <person name="Quiroz J."/>
            <person name="Raj R."/>
            <person name="Rajbhandari K."/>
            <person name="Reid J.G."/>
            <person name="Santibanez J."/>
            <person name="Sexton D."/>
            <person name="Skinner E."/>
            <person name="Vee V."/>
            <person name="Weissenberger G."/>
            <person name="Wu Y."/>
            <person name="Xin Y."/>
            <person name="Han Y."/>
            <person name="Campbell C."/>
            <person name="Brown A."/>
            <person name="Sullivan B."/>
            <person name="Shelton J."/>
            <person name="Brown S."/>
            <person name="Dudchenko O."/>
            <person name="Machol I."/>
            <person name="Durand N."/>
            <person name="Shamim M."/>
            <person name="Lieberman A."/>
            <person name="Muzny D.M."/>
            <person name="Richards S."/>
            <person name="Yoder A."/>
            <person name="Worley K.C."/>
            <person name="Rogers J."/>
            <person name="Gibbs R.A."/>
        </authorList>
    </citation>
    <scope>NUCLEOTIDE SEQUENCE [LARGE SCALE GENOMIC DNA]</scope>
</reference>
<protein>
    <submittedName>
        <fullName evidence="6">EF-hand calcium binding domain 3</fullName>
    </submittedName>
</protein>
<dbReference type="InterPro" id="IPR018247">
    <property type="entry name" value="EF_Hand_1_Ca_BS"/>
</dbReference>
<accession>A0A8C5UX18</accession>
<evidence type="ECO:0000256" key="4">
    <source>
        <dbReference type="SAM" id="MobiDB-lite"/>
    </source>
</evidence>
<sequence length="460" mass="52463">NGKVNIQSIMEGLRKFKHRVTGHMAVSEIKAKLKLNPLTKVPISHGKRDKDLPGFQCQIQHKEKKLTASQMEAFQHAYNFFNKDKTGCIDLHGMMCTLAKLGMSLSKYDVYNELRCADVDGDGKVNFSDFINVLTDKNCFLKAVLPEKEICLDLAGNPGILLFEILSKLVETSALPKKAIMEIVSYFRKKFQHTGRGVIWNPCATSYGKKRLKPEVYTPSSSSTAAFANAARAAIMKEKDLFKFLEELKRCNPPSDSPYSKIPIFPLFPNVDGVVMGKPFRDVQKLETLRKKEPLNFFDNYFFHKKDWKAQAANIKPIDPASGYSSEIYTIGEMFKRKQTWTVADAADIKQQVKRATDNYHLGIALERRKEMLNFWRKIRGDLVGIDTKNESFYDTFSTYTWSWNVCQELLSPKDLKLYDSYMNGNSTHNSGLSSPSDVSESDIETGRKRKWKSSRGFQQ</sequence>
<dbReference type="Gene3D" id="1.10.238.10">
    <property type="entry name" value="EF-hand"/>
    <property type="match status" value="1"/>
</dbReference>
<dbReference type="InterPro" id="IPR002048">
    <property type="entry name" value="EF_hand_dom"/>
</dbReference>
<feature type="region of interest" description="Disordered" evidence="4">
    <location>
        <begin position="428"/>
        <end position="460"/>
    </location>
</feature>
<dbReference type="GeneTree" id="ENSGT00940000161358"/>
<evidence type="ECO:0000313" key="7">
    <source>
        <dbReference type="Proteomes" id="UP000694394"/>
    </source>
</evidence>
<dbReference type="EMBL" id="ABDC03020224">
    <property type="status" value="NOT_ANNOTATED_CDS"/>
    <property type="molecule type" value="Genomic_DNA"/>
</dbReference>
<evidence type="ECO:0000256" key="3">
    <source>
        <dbReference type="ARBA" id="ARBA00022837"/>
    </source>
</evidence>